<organism evidence="7">
    <name type="scientific">Sesamum radiatum</name>
    <name type="common">Black benniseed</name>
    <dbReference type="NCBI Taxonomy" id="300843"/>
    <lineage>
        <taxon>Eukaryota</taxon>
        <taxon>Viridiplantae</taxon>
        <taxon>Streptophyta</taxon>
        <taxon>Embryophyta</taxon>
        <taxon>Tracheophyta</taxon>
        <taxon>Spermatophyta</taxon>
        <taxon>Magnoliopsida</taxon>
        <taxon>eudicotyledons</taxon>
        <taxon>Gunneridae</taxon>
        <taxon>Pentapetalae</taxon>
        <taxon>asterids</taxon>
        <taxon>lamiids</taxon>
        <taxon>Lamiales</taxon>
        <taxon>Pedaliaceae</taxon>
        <taxon>Sesamum</taxon>
    </lineage>
</organism>
<evidence type="ECO:0000259" key="6">
    <source>
        <dbReference type="PROSITE" id="PS50888"/>
    </source>
</evidence>
<feature type="compositionally biased region" description="Basic residues" evidence="5">
    <location>
        <begin position="92"/>
        <end position="104"/>
    </location>
</feature>
<feature type="compositionally biased region" description="Basic and acidic residues" evidence="5">
    <location>
        <begin position="116"/>
        <end position="146"/>
    </location>
</feature>
<reference evidence="7" key="2">
    <citation type="journal article" date="2024" name="Plant">
        <title>Genomic evolution and insights into agronomic trait innovations of Sesamum species.</title>
        <authorList>
            <person name="Miao H."/>
            <person name="Wang L."/>
            <person name="Qu L."/>
            <person name="Liu H."/>
            <person name="Sun Y."/>
            <person name="Le M."/>
            <person name="Wang Q."/>
            <person name="Wei S."/>
            <person name="Zheng Y."/>
            <person name="Lin W."/>
            <person name="Duan Y."/>
            <person name="Cao H."/>
            <person name="Xiong S."/>
            <person name="Wang X."/>
            <person name="Wei L."/>
            <person name="Li C."/>
            <person name="Ma Q."/>
            <person name="Ju M."/>
            <person name="Zhao R."/>
            <person name="Li G."/>
            <person name="Mu C."/>
            <person name="Tian Q."/>
            <person name="Mei H."/>
            <person name="Zhang T."/>
            <person name="Gao T."/>
            <person name="Zhang H."/>
        </authorList>
    </citation>
    <scope>NUCLEOTIDE SEQUENCE</scope>
    <source>
        <strain evidence="7">G02</strain>
    </source>
</reference>
<gene>
    <name evidence="7" type="ORF">Sradi_1714900</name>
</gene>
<reference evidence="7" key="1">
    <citation type="submission" date="2020-06" db="EMBL/GenBank/DDBJ databases">
        <authorList>
            <person name="Li T."/>
            <person name="Hu X."/>
            <person name="Zhang T."/>
            <person name="Song X."/>
            <person name="Zhang H."/>
            <person name="Dai N."/>
            <person name="Sheng W."/>
            <person name="Hou X."/>
            <person name="Wei L."/>
        </authorList>
    </citation>
    <scope>NUCLEOTIDE SEQUENCE</scope>
    <source>
        <strain evidence="7">G02</strain>
        <tissue evidence="7">Leaf</tissue>
    </source>
</reference>
<keyword evidence="3" id="KW-0804">Transcription</keyword>
<dbReference type="GO" id="GO:0003700">
    <property type="term" value="F:DNA-binding transcription factor activity"/>
    <property type="evidence" value="ECO:0007669"/>
    <property type="project" value="InterPro"/>
</dbReference>
<feature type="domain" description="BHLH" evidence="6">
    <location>
        <begin position="135"/>
        <end position="188"/>
    </location>
</feature>
<dbReference type="InterPro" id="IPR011598">
    <property type="entry name" value="bHLH_dom"/>
</dbReference>
<accession>A0AAW2TTK5</accession>
<evidence type="ECO:0000256" key="2">
    <source>
        <dbReference type="ARBA" id="ARBA00023015"/>
    </source>
</evidence>
<dbReference type="InterPro" id="IPR044273">
    <property type="entry name" value="PIF3-like"/>
</dbReference>
<dbReference type="PROSITE" id="PS50888">
    <property type="entry name" value="BHLH"/>
    <property type="match status" value="1"/>
</dbReference>
<evidence type="ECO:0000256" key="4">
    <source>
        <dbReference type="ARBA" id="ARBA00023242"/>
    </source>
</evidence>
<dbReference type="GO" id="GO:0005634">
    <property type="term" value="C:nucleus"/>
    <property type="evidence" value="ECO:0007669"/>
    <property type="project" value="UniProtKB-SubCell"/>
</dbReference>
<dbReference type="Gene3D" id="4.10.280.10">
    <property type="entry name" value="Helix-loop-helix DNA-binding domain"/>
    <property type="match status" value="1"/>
</dbReference>
<comment type="subcellular location">
    <subcellularLocation>
        <location evidence="1">Nucleus</location>
    </subcellularLocation>
</comment>
<keyword evidence="2" id="KW-0805">Transcription regulation</keyword>
<dbReference type="InterPro" id="IPR036638">
    <property type="entry name" value="HLH_DNA-bd_sf"/>
</dbReference>
<evidence type="ECO:0000313" key="7">
    <source>
        <dbReference type="EMBL" id="KAL0407805.1"/>
    </source>
</evidence>
<dbReference type="GO" id="GO:0046983">
    <property type="term" value="F:protein dimerization activity"/>
    <property type="evidence" value="ECO:0007669"/>
    <property type="project" value="InterPro"/>
</dbReference>
<dbReference type="PANTHER" id="PTHR46807:SF1">
    <property type="entry name" value="TRANSCRIPTION FACTOR PIF3"/>
    <property type="match status" value="1"/>
</dbReference>
<feature type="region of interest" description="Disordered" evidence="5">
    <location>
        <begin position="1"/>
        <end position="146"/>
    </location>
</feature>
<evidence type="ECO:0000256" key="5">
    <source>
        <dbReference type="SAM" id="MobiDB-lite"/>
    </source>
</evidence>
<protein>
    <submittedName>
        <fullName evidence="7">Transcription factor APG</fullName>
    </submittedName>
</protein>
<feature type="compositionally biased region" description="Acidic residues" evidence="5">
    <location>
        <begin position="52"/>
        <end position="61"/>
    </location>
</feature>
<sequence length="472" mass="51229">MRDADEGSRPPVAAGAGSMKSYDVDENRGTGSNMNYGGIPLSCDQLSSLWFQDDDEDEDGDQQPGCEVLPPPPEVVHGVVEEKGEAGSSGAARRHHASHSHHHYLQTTDIQGHEYGGAKEDSKTSSECRQQKRTRSTEVHNLNERLRRQKLKEKMKTLQELIPNCNKMMSMGAGFSMLRSPTMMPQPEHQGMQVPSFPPFLQAVPGGPGAGIGCGLGMGISGLSSSAGFAMSQSALPSASSLPGISEAAHNPGNVLGTLPFVCSTMDWRPMYAAVITPGSQCTAAALDGSSPSSQCAMSSKNESCQVPVIGEVGSPSSCRLEGNESVLIQIESQYIHDHFLFSSSEVKTFCVESFTFISACVLVYKFDEARTVQFKEGGVRARVLPSQVIRPRFVKDDRSTSHTGSSEWLFFFSHFLLFKKHEEQLHPPCSSVILVVTTECIAAGQAVRPQSRETRVSKFRKTTLGWRKLPA</sequence>
<dbReference type="EMBL" id="JACGWJ010000007">
    <property type="protein sequence ID" value="KAL0407805.1"/>
    <property type="molecule type" value="Genomic_DNA"/>
</dbReference>
<evidence type="ECO:0000256" key="1">
    <source>
        <dbReference type="ARBA" id="ARBA00004123"/>
    </source>
</evidence>
<dbReference type="AlphaFoldDB" id="A0AAW2TTK5"/>
<dbReference type="GO" id="GO:0010017">
    <property type="term" value="P:red or far-red light signaling pathway"/>
    <property type="evidence" value="ECO:0007669"/>
    <property type="project" value="UniProtKB-ARBA"/>
</dbReference>
<keyword evidence="4" id="KW-0539">Nucleus</keyword>
<proteinExistence type="predicted"/>
<name>A0AAW2TTK5_SESRA</name>
<evidence type="ECO:0000256" key="3">
    <source>
        <dbReference type="ARBA" id="ARBA00023163"/>
    </source>
</evidence>
<dbReference type="Pfam" id="PF00010">
    <property type="entry name" value="HLH"/>
    <property type="match status" value="1"/>
</dbReference>
<dbReference type="PANTHER" id="PTHR46807">
    <property type="entry name" value="TRANSCRIPTION FACTOR PIF3"/>
    <property type="match status" value="1"/>
</dbReference>
<comment type="caution">
    <text evidence="7">The sequence shown here is derived from an EMBL/GenBank/DDBJ whole genome shotgun (WGS) entry which is preliminary data.</text>
</comment>
<dbReference type="SUPFAM" id="SSF47459">
    <property type="entry name" value="HLH, helix-loop-helix DNA-binding domain"/>
    <property type="match status" value="1"/>
</dbReference>